<evidence type="ECO:0000313" key="2">
    <source>
        <dbReference type="Proteomes" id="UP000625711"/>
    </source>
</evidence>
<gene>
    <name evidence="1" type="ORF">GWI33_012295</name>
</gene>
<dbReference type="EMBL" id="JAACXV010011653">
    <property type="protein sequence ID" value="KAF7274988.1"/>
    <property type="molecule type" value="Genomic_DNA"/>
</dbReference>
<accession>A0A834IBJ3</accession>
<dbReference type="OrthoDB" id="546632at2759"/>
<protein>
    <submittedName>
        <fullName evidence="1">Uncharacterized protein</fullName>
    </submittedName>
</protein>
<keyword evidence="2" id="KW-1185">Reference proteome</keyword>
<reference evidence="1" key="1">
    <citation type="submission" date="2020-08" db="EMBL/GenBank/DDBJ databases">
        <title>Genome sequencing and assembly of the red palm weevil Rhynchophorus ferrugineus.</title>
        <authorList>
            <person name="Dias G.B."/>
            <person name="Bergman C.M."/>
            <person name="Manee M."/>
        </authorList>
    </citation>
    <scope>NUCLEOTIDE SEQUENCE</scope>
    <source>
        <strain evidence="1">AA-2017</strain>
        <tissue evidence="1">Whole larva</tissue>
    </source>
</reference>
<evidence type="ECO:0000313" key="1">
    <source>
        <dbReference type="EMBL" id="KAF7274988.1"/>
    </source>
</evidence>
<dbReference type="AlphaFoldDB" id="A0A834IBJ3"/>
<dbReference type="Proteomes" id="UP000625711">
    <property type="component" value="Unassembled WGS sequence"/>
</dbReference>
<proteinExistence type="predicted"/>
<sequence>VVAANGLAMLQESTCADLKALEARISAVERQMRAELPLPTAVEDLRKEVDAFRERLETDQNLSWLVEYNPKYASFQKGQPFLAIQPTKA</sequence>
<feature type="non-terminal residue" evidence="1">
    <location>
        <position position="1"/>
    </location>
</feature>
<name>A0A834IBJ3_RHYFE</name>
<comment type="caution">
    <text evidence="1">The sequence shown here is derived from an EMBL/GenBank/DDBJ whole genome shotgun (WGS) entry which is preliminary data.</text>
</comment>
<organism evidence="1 2">
    <name type="scientific">Rhynchophorus ferrugineus</name>
    <name type="common">Red palm weevil</name>
    <name type="synonym">Curculio ferrugineus</name>
    <dbReference type="NCBI Taxonomy" id="354439"/>
    <lineage>
        <taxon>Eukaryota</taxon>
        <taxon>Metazoa</taxon>
        <taxon>Ecdysozoa</taxon>
        <taxon>Arthropoda</taxon>
        <taxon>Hexapoda</taxon>
        <taxon>Insecta</taxon>
        <taxon>Pterygota</taxon>
        <taxon>Neoptera</taxon>
        <taxon>Endopterygota</taxon>
        <taxon>Coleoptera</taxon>
        <taxon>Polyphaga</taxon>
        <taxon>Cucujiformia</taxon>
        <taxon>Curculionidae</taxon>
        <taxon>Dryophthorinae</taxon>
        <taxon>Rhynchophorus</taxon>
    </lineage>
</organism>